<dbReference type="AlphaFoldDB" id="A0A0A0JP15"/>
<dbReference type="EMBL" id="AVPK01000002">
    <property type="protein sequence ID" value="KGN38893.1"/>
    <property type="molecule type" value="Genomic_DNA"/>
</dbReference>
<evidence type="ECO:0000313" key="2">
    <source>
        <dbReference type="Proteomes" id="UP000030011"/>
    </source>
</evidence>
<evidence type="ECO:0000313" key="1">
    <source>
        <dbReference type="EMBL" id="KGN38893.1"/>
    </source>
</evidence>
<dbReference type="Proteomes" id="UP000030011">
    <property type="component" value="Unassembled WGS sequence"/>
</dbReference>
<proteinExistence type="predicted"/>
<organism evidence="1 2">
    <name type="scientific">Knoellia subterranea KCTC 19937</name>
    <dbReference type="NCBI Taxonomy" id="1385521"/>
    <lineage>
        <taxon>Bacteria</taxon>
        <taxon>Bacillati</taxon>
        <taxon>Actinomycetota</taxon>
        <taxon>Actinomycetes</taxon>
        <taxon>Micrococcales</taxon>
        <taxon>Intrasporangiaceae</taxon>
        <taxon>Knoellia</taxon>
    </lineage>
</organism>
<reference evidence="1 2" key="1">
    <citation type="submission" date="2013-08" db="EMBL/GenBank/DDBJ databases">
        <title>The genome sequence of Knoellia subterranea.</title>
        <authorList>
            <person name="Zhu W."/>
            <person name="Wang G."/>
        </authorList>
    </citation>
    <scope>NUCLEOTIDE SEQUENCE [LARGE SCALE GENOMIC DNA]</scope>
    <source>
        <strain evidence="1 2">KCTC 19937</strain>
    </source>
</reference>
<protein>
    <submittedName>
        <fullName evidence="1">Uncharacterized protein</fullName>
    </submittedName>
</protein>
<comment type="caution">
    <text evidence="1">The sequence shown here is derived from an EMBL/GenBank/DDBJ whole genome shotgun (WGS) entry which is preliminary data.</text>
</comment>
<keyword evidence="2" id="KW-1185">Reference proteome</keyword>
<name>A0A0A0JP15_9MICO</name>
<sequence>MQALGNRELARGLVATLLQGALEVSGGRRGARTRFSK</sequence>
<gene>
    <name evidence="1" type="ORF">N803_09030</name>
</gene>
<accession>A0A0A0JP15</accession>